<dbReference type="InterPro" id="IPR021607">
    <property type="entry name" value="DUF3224"/>
</dbReference>
<dbReference type="InterPro" id="IPR023159">
    <property type="entry name" value="SO1590-like_sf"/>
</dbReference>
<proteinExistence type="predicted"/>
<gene>
    <name evidence="1" type="ORF">N4264_16545</name>
</gene>
<evidence type="ECO:0000313" key="1">
    <source>
        <dbReference type="EMBL" id="UXI66354.1"/>
    </source>
</evidence>
<dbReference type="Gene3D" id="2.40.350.10">
    <property type="entry name" value="SO1590-like"/>
    <property type="match status" value="1"/>
</dbReference>
<dbReference type="Pfam" id="PF11528">
    <property type="entry name" value="DUF3224"/>
    <property type="match status" value="1"/>
</dbReference>
<accession>A0ABY6B9K1</accession>
<protein>
    <submittedName>
        <fullName evidence="1">DUF3224 domain-containing protein</fullName>
    </submittedName>
</protein>
<name>A0ABY6B9K1_9GAMM</name>
<dbReference type="Proteomes" id="UP001064632">
    <property type="component" value="Chromosome"/>
</dbReference>
<keyword evidence="2" id="KW-1185">Reference proteome</keyword>
<dbReference type="SUPFAM" id="SSF159238">
    <property type="entry name" value="SO1590-like"/>
    <property type="match status" value="1"/>
</dbReference>
<dbReference type="RefSeq" id="WP_261693338.1">
    <property type="nucleotide sequence ID" value="NZ_CP104694.1"/>
</dbReference>
<dbReference type="EMBL" id="CP104694">
    <property type="protein sequence ID" value="UXI66354.1"/>
    <property type="molecule type" value="Genomic_DNA"/>
</dbReference>
<organism evidence="1 2">
    <name type="scientific">Tahibacter amnicola</name>
    <dbReference type="NCBI Taxonomy" id="2976241"/>
    <lineage>
        <taxon>Bacteria</taxon>
        <taxon>Pseudomonadati</taxon>
        <taxon>Pseudomonadota</taxon>
        <taxon>Gammaproteobacteria</taxon>
        <taxon>Lysobacterales</taxon>
        <taxon>Rhodanobacteraceae</taxon>
        <taxon>Tahibacter</taxon>
    </lineage>
</organism>
<evidence type="ECO:0000313" key="2">
    <source>
        <dbReference type="Proteomes" id="UP001064632"/>
    </source>
</evidence>
<reference evidence="1" key="1">
    <citation type="submission" date="2022-09" db="EMBL/GenBank/DDBJ databases">
        <title>Tahibacter sp. nov., isolated from a fresh water.</title>
        <authorList>
            <person name="Baek J.H."/>
            <person name="Lee J.K."/>
            <person name="Kim J.M."/>
            <person name="Jeon C.O."/>
        </authorList>
    </citation>
    <scope>NUCLEOTIDE SEQUENCE</scope>
    <source>
        <strain evidence="1">W38</strain>
    </source>
</reference>
<sequence length="138" mass="14868">MNHTIQGLFDVSLVAQPTAEDASGAILGRRSIDKRYHGELDATSRGEMLSAGSPQTGSAGYVAIEKVTGTLGGRRGSFYLQHSGTMSRGDHALQIIVIPDSGTDELVGLRGRMGIRIADGKHYYDFDYSLDPPQDQQD</sequence>